<dbReference type="GO" id="GO:0015074">
    <property type="term" value="P:DNA integration"/>
    <property type="evidence" value="ECO:0007669"/>
    <property type="project" value="InterPro"/>
</dbReference>
<comment type="caution">
    <text evidence="4">The sequence shown here is derived from an EMBL/GenBank/DDBJ whole genome shotgun (WGS) entry which is preliminary data.</text>
</comment>
<gene>
    <name evidence="4" type="ORF">CPJCM30710_27770</name>
</gene>
<sequence length="95" mass="10810">MTHDSLRGRLDKYSTILGVKIRPYDLRHAFALLYLRNGGNVFTLQKTLGHTDLSMTKRYLNLTGKDLTETHKTASPLNKLIKGGPSTRTRVRKLK</sequence>
<evidence type="ECO:0000256" key="2">
    <source>
        <dbReference type="SAM" id="MobiDB-lite"/>
    </source>
</evidence>
<dbReference type="GO" id="GO:0006310">
    <property type="term" value="P:DNA recombination"/>
    <property type="evidence" value="ECO:0007669"/>
    <property type="project" value="UniProtKB-KW"/>
</dbReference>
<protein>
    <recommendedName>
        <fullName evidence="3">Tyr recombinase domain-containing protein</fullName>
    </recommendedName>
</protein>
<dbReference type="PROSITE" id="PS51898">
    <property type="entry name" value="TYR_RECOMBINASE"/>
    <property type="match status" value="1"/>
</dbReference>
<feature type="region of interest" description="Disordered" evidence="2">
    <location>
        <begin position="73"/>
        <end position="95"/>
    </location>
</feature>
<organism evidence="4 5">
    <name type="scientific">Clostridium polyendosporum</name>
    <dbReference type="NCBI Taxonomy" id="69208"/>
    <lineage>
        <taxon>Bacteria</taxon>
        <taxon>Bacillati</taxon>
        <taxon>Bacillota</taxon>
        <taxon>Clostridia</taxon>
        <taxon>Eubacteriales</taxon>
        <taxon>Clostridiaceae</taxon>
        <taxon>Clostridium</taxon>
    </lineage>
</organism>
<dbReference type="Gene3D" id="1.10.443.10">
    <property type="entry name" value="Intergrase catalytic core"/>
    <property type="match status" value="1"/>
</dbReference>
<dbReference type="GO" id="GO:0003677">
    <property type="term" value="F:DNA binding"/>
    <property type="evidence" value="ECO:0007669"/>
    <property type="project" value="InterPro"/>
</dbReference>
<name>A0A919S199_9CLOT</name>
<dbReference type="InterPro" id="IPR013762">
    <property type="entry name" value="Integrase-like_cat_sf"/>
</dbReference>
<proteinExistence type="predicted"/>
<keyword evidence="1" id="KW-0233">DNA recombination</keyword>
<feature type="domain" description="Tyr recombinase" evidence="3">
    <location>
        <begin position="1"/>
        <end position="72"/>
    </location>
</feature>
<dbReference type="CDD" id="cd00397">
    <property type="entry name" value="DNA_BRE_C"/>
    <property type="match status" value="1"/>
</dbReference>
<dbReference type="Proteomes" id="UP000679179">
    <property type="component" value="Unassembled WGS sequence"/>
</dbReference>
<evidence type="ECO:0000259" key="3">
    <source>
        <dbReference type="PROSITE" id="PS51898"/>
    </source>
</evidence>
<dbReference type="InterPro" id="IPR002104">
    <property type="entry name" value="Integrase_catalytic"/>
</dbReference>
<dbReference type="SUPFAM" id="SSF56349">
    <property type="entry name" value="DNA breaking-rejoining enzymes"/>
    <property type="match status" value="1"/>
</dbReference>
<evidence type="ECO:0000313" key="5">
    <source>
        <dbReference type="Proteomes" id="UP000679179"/>
    </source>
</evidence>
<reference evidence="4" key="1">
    <citation type="submission" date="2021-03" db="EMBL/GenBank/DDBJ databases">
        <title>Taxonomic study of Clostridium polyendosporum from meadow-gley soil under rice.</title>
        <authorList>
            <person name="Kobayashi H."/>
            <person name="Tanizawa Y."/>
            <person name="Yagura M."/>
        </authorList>
    </citation>
    <scope>NUCLEOTIDE SEQUENCE</scope>
    <source>
        <strain evidence="4">JCM 30710</strain>
    </source>
</reference>
<dbReference type="EMBL" id="BOPZ01000027">
    <property type="protein sequence ID" value="GIM30111.1"/>
    <property type="molecule type" value="Genomic_DNA"/>
</dbReference>
<keyword evidence="5" id="KW-1185">Reference proteome</keyword>
<dbReference type="AlphaFoldDB" id="A0A919S199"/>
<evidence type="ECO:0000313" key="4">
    <source>
        <dbReference type="EMBL" id="GIM30111.1"/>
    </source>
</evidence>
<dbReference type="Pfam" id="PF00589">
    <property type="entry name" value="Phage_integrase"/>
    <property type="match status" value="1"/>
</dbReference>
<evidence type="ECO:0000256" key="1">
    <source>
        <dbReference type="ARBA" id="ARBA00023172"/>
    </source>
</evidence>
<accession>A0A919S199</accession>
<dbReference type="InterPro" id="IPR011010">
    <property type="entry name" value="DNA_brk_join_enz"/>
</dbReference>